<dbReference type="EMBL" id="CP023777">
    <property type="protein sequence ID" value="ATL48095.1"/>
    <property type="molecule type" value="Genomic_DNA"/>
</dbReference>
<evidence type="ECO:0000313" key="9">
    <source>
        <dbReference type="Proteomes" id="UP000220133"/>
    </source>
</evidence>
<feature type="transmembrane region" description="Helical" evidence="6">
    <location>
        <begin position="12"/>
        <end position="30"/>
    </location>
</feature>
<evidence type="ECO:0000256" key="3">
    <source>
        <dbReference type="ARBA" id="ARBA00022989"/>
    </source>
</evidence>
<evidence type="ECO:0000256" key="2">
    <source>
        <dbReference type="ARBA" id="ARBA00022692"/>
    </source>
</evidence>
<feature type="region of interest" description="Disordered" evidence="5">
    <location>
        <begin position="1584"/>
        <end position="1634"/>
    </location>
</feature>
<dbReference type="GO" id="GO:0009306">
    <property type="term" value="P:protein secretion"/>
    <property type="evidence" value="ECO:0007669"/>
    <property type="project" value="InterPro"/>
</dbReference>
<keyword evidence="9" id="KW-1185">Reference proteome</keyword>
<dbReference type="PANTHER" id="PTHR36985">
    <property type="entry name" value="TRANSLOCATION AND ASSEMBLY MODULE SUBUNIT TAMB"/>
    <property type="match status" value="1"/>
</dbReference>
<protein>
    <recommendedName>
        <fullName evidence="7">Translocation and assembly module TamB C-terminal domain-containing protein</fullName>
    </recommendedName>
</protein>
<feature type="compositionally biased region" description="Polar residues" evidence="5">
    <location>
        <begin position="1585"/>
        <end position="1602"/>
    </location>
</feature>
<feature type="domain" description="Translocation and assembly module TamB C-terminal" evidence="7">
    <location>
        <begin position="1116"/>
        <end position="1567"/>
    </location>
</feature>
<evidence type="ECO:0000259" key="7">
    <source>
        <dbReference type="Pfam" id="PF04357"/>
    </source>
</evidence>
<dbReference type="Pfam" id="PF04357">
    <property type="entry name" value="TamB"/>
    <property type="match status" value="1"/>
</dbReference>
<evidence type="ECO:0000256" key="1">
    <source>
        <dbReference type="ARBA" id="ARBA00004167"/>
    </source>
</evidence>
<comment type="subcellular location">
    <subcellularLocation>
        <location evidence="1">Membrane</location>
        <topology evidence="1">Single-pass membrane protein</topology>
    </subcellularLocation>
</comment>
<reference evidence="8 9" key="1">
    <citation type="submission" date="2017-10" db="EMBL/GenBank/DDBJ databases">
        <title>Paenichitinophaga pekingensis gen. nov., sp. nov., isolated from activated sludge.</title>
        <authorList>
            <person name="Jin D."/>
            <person name="Kong X."/>
            <person name="Deng Y."/>
            <person name="Bai Z."/>
        </authorList>
    </citation>
    <scope>NUCLEOTIDE SEQUENCE [LARGE SCALE GENOMIC DNA]</scope>
    <source>
        <strain evidence="8 9">13</strain>
    </source>
</reference>
<dbReference type="PANTHER" id="PTHR36985:SF1">
    <property type="entry name" value="TRANSLOCATION AND ASSEMBLY MODULE SUBUNIT TAMB"/>
    <property type="match status" value="1"/>
</dbReference>
<keyword evidence="3 6" id="KW-1133">Transmembrane helix</keyword>
<sequence>MSIALRKFRKILGIVVISLLGLLLLTSILVNTPFMQNFLVKQVTKRLSNTLHTKVEIERVNFRLFNSFLMQGVYVEDQKQDTLLYAGRLTMRITDWFFFVDKPEVKFVGLQNAKINLTRPPHDSTWNYQFVIDAFSNPTSQTPSGQQSNLAFDLKKIDLKNIRFNYVDGWVGQDYYVSAKRIYMDADRLDVKNKDILINDLDLDQPSFVVNTYEATRPKRPNTTSSPMANTPAPGDSVNILKPLQWNNDNWKLIVKSLHLKNGLLGVDSYNDSTKPRKGVFKPDYIRFEKINLTLTNSHISQDSIFADLQLSTNERSGFEITKLTGRFKMSPVEIELDNMDLVTPNSHLRDYFTMQYNDLSDMNDFVDNVIMRANFRNSYLSSDDIAYFAPELSDWKTDIKINGKAHGPVSNLTGENFEITGGTATKVKGNLEMRGLPNIYETFISFDAQELTTNGRDILHFFPELANIDPVQIHLLDFISFKGNYTGFINDFVAYGNFSTNLGNFNSDLNFKTSGDIPIYSGNIRTDHFDLGALLNNNNFSEITANAKIDGAGFNFHNLRASLDAQVQELNIRDYPYQNITTKGELSRKFFNGSLEVDDPNLDLSFAGTIDFNGALPLFQFDADLRKSDLKSLHITEDSITLQAKAYLNFAGNSIDNFDGIARLYDVSLFKDQKRIEFDSLALRTEVLDNHQKVLNIQGSEISGYIKGDYHFMQFPNTLQFYRNKYFPAFYTKSPDELVPQDFSFEFNFGAIDKILSSFDRSIKGFNDTRVSGTLNTQNGNLQLHANVPYAAYAGVGAKDLEIVAKGDLDKINLSTMIGELTWRDSTLFENPGLVASSSKDTAFIKLNLRDTDTSALDGFYARLITVSDGVKINFLNSTFTMNEKEWQVTPGSEIYWSTHFLTIHNVQVSRNDQSIIVSTNEFSPDEERFIINIKNLNLADIIPVQLTGSRIEGLANGTINISNPTSHLEVDADIRAEQFRYADDSIGVVQLSGDYNQRTQQANFHVQSDNQIADFLADAAIGFGNNNKLEARLDMKGTSMSLLQRFIDPYVSNLSGKMTGIVTVGGTTDLPSVHATNLQLEDVGVTVNYLNTDYRIPKMTVNMDDNLLEFGRFTMLDKYNNTATVNGFITHDHFNKMNFEFDLSTNKFMFLNTKSTDNDLYYGDVIASAKLYFNGPINNLQLNVLARPLTNTHFYLPISDSRDVGKYEFIRFKSYGKEAVAPKPKKDETKLNMRLDIAANPDAQIDVILDQVTGDMISANGSGNLQINVNLDGDLSMIGNYVINSGSYNFSLRNFANWKFGIEKNSSITFNGDPLDAKVNIDAKYTVPKVSLYNLSNSAASQTVDELARRSQRVDILLNLTGALMQPDITYKIVLPEVGTVSYESSVVARLREINQDQNKTLYQIYGLLVSQQFLPDDASAGGANVAITGKNSVGQALSAQASAILNNLSNQLFKNSGIGFTINYSAYNIGNQDNGSYDRNLVSGGINSTLFNDRIRLYVGGDYDWGKVSATATSNRFAGDFRIEYLLTPDGRVRVNAFSKSDYDVYNLSNRNRGGVGISYIRDYNTFSELFSRSMRLRAIKDSSQQQQPPVDTPKTTQLPHLDSIAPAPARKDTIEDDLPEIYKRIGRSKP</sequence>
<dbReference type="Proteomes" id="UP000220133">
    <property type="component" value="Chromosome"/>
</dbReference>
<evidence type="ECO:0000256" key="6">
    <source>
        <dbReference type="SAM" id="Phobius"/>
    </source>
</evidence>
<accession>A0A291QVY4</accession>
<keyword evidence="4 6" id="KW-0472">Membrane</keyword>
<keyword evidence="2 6" id="KW-0812">Transmembrane</keyword>
<name>A0A291QVY4_9BACT</name>
<dbReference type="KEGG" id="cbae:COR50_13490"/>
<evidence type="ECO:0000313" key="8">
    <source>
        <dbReference type="EMBL" id="ATL48095.1"/>
    </source>
</evidence>
<organism evidence="8 9">
    <name type="scientific">Chitinophaga caeni</name>
    <dbReference type="NCBI Taxonomy" id="2029983"/>
    <lineage>
        <taxon>Bacteria</taxon>
        <taxon>Pseudomonadati</taxon>
        <taxon>Bacteroidota</taxon>
        <taxon>Chitinophagia</taxon>
        <taxon>Chitinophagales</taxon>
        <taxon>Chitinophagaceae</taxon>
        <taxon>Chitinophaga</taxon>
    </lineage>
</organism>
<evidence type="ECO:0000256" key="5">
    <source>
        <dbReference type="SAM" id="MobiDB-lite"/>
    </source>
</evidence>
<proteinExistence type="predicted"/>
<dbReference type="GO" id="GO:0005886">
    <property type="term" value="C:plasma membrane"/>
    <property type="evidence" value="ECO:0007669"/>
    <property type="project" value="InterPro"/>
</dbReference>
<dbReference type="InterPro" id="IPR007452">
    <property type="entry name" value="TamB_C"/>
</dbReference>
<evidence type="ECO:0000256" key="4">
    <source>
        <dbReference type="ARBA" id="ARBA00023136"/>
    </source>
</evidence>
<gene>
    <name evidence="8" type="ORF">COR50_13490</name>
</gene>